<dbReference type="InterPro" id="IPR010187">
    <property type="entry name" value="Various_sel_PB"/>
</dbReference>
<sequence length="158" mass="18013">MDSFKFFTEEYSQKIKKFPFIENHSSPWTPLEKSLNDSKVAIITTAGVHPKSKKSFDVESKKGDWSYREILKDQPSSELMVTHTHYDHSDADADINCVFPIDRLRELENEKIIGRLANMNYGFMGFIPNPTPLREGTAKEVAQKLKDADVDIVFLTAG</sequence>
<evidence type="ECO:0008006" key="3">
    <source>
        <dbReference type="Google" id="ProtNLM"/>
    </source>
</evidence>
<evidence type="ECO:0000256" key="1">
    <source>
        <dbReference type="ARBA" id="ARBA00023002"/>
    </source>
</evidence>
<dbReference type="AlphaFoldDB" id="A0A0F9J0P6"/>
<accession>A0A0F9J0P6</accession>
<dbReference type="GO" id="GO:0050485">
    <property type="term" value="F:oxidoreductase activity, acting on X-H and Y-H to form an X-Y bond, with a disulfide as acceptor"/>
    <property type="evidence" value="ECO:0007669"/>
    <property type="project" value="InterPro"/>
</dbReference>
<proteinExistence type="predicted"/>
<keyword evidence="1" id="KW-0560">Oxidoreductase</keyword>
<dbReference type="Pfam" id="PF07355">
    <property type="entry name" value="GRDB"/>
    <property type="match status" value="1"/>
</dbReference>
<organism evidence="2">
    <name type="scientific">marine sediment metagenome</name>
    <dbReference type="NCBI Taxonomy" id="412755"/>
    <lineage>
        <taxon>unclassified sequences</taxon>
        <taxon>metagenomes</taxon>
        <taxon>ecological metagenomes</taxon>
    </lineage>
</organism>
<evidence type="ECO:0000313" key="2">
    <source>
        <dbReference type="EMBL" id="KKM63158.1"/>
    </source>
</evidence>
<comment type="caution">
    <text evidence="2">The sequence shown here is derived from an EMBL/GenBank/DDBJ whole genome shotgun (WGS) entry which is preliminary data.</text>
</comment>
<reference evidence="2" key="1">
    <citation type="journal article" date="2015" name="Nature">
        <title>Complex archaea that bridge the gap between prokaryotes and eukaryotes.</title>
        <authorList>
            <person name="Spang A."/>
            <person name="Saw J.H."/>
            <person name="Jorgensen S.L."/>
            <person name="Zaremba-Niedzwiedzka K."/>
            <person name="Martijn J."/>
            <person name="Lind A.E."/>
            <person name="van Eijk R."/>
            <person name="Schleper C."/>
            <person name="Guy L."/>
            <person name="Ettema T.J."/>
        </authorList>
    </citation>
    <scope>NUCLEOTIDE SEQUENCE</scope>
</reference>
<protein>
    <recommendedName>
        <fullName evidence="3">Selenoprotein B glycine/betaine/sarcosine/D-proline reductase</fullName>
    </recommendedName>
</protein>
<gene>
    <name evidence="2" type="ORF">LCGC14_1514260</name>
</gene>
<name>A0A0F9J0P6_9ZZZZ</name>
<dbReference type="EMBL" id="LAZR01011150">
    <property type="protein sequence ID" value="KKM63158.1"/>
    <property type="molecule type" value="Genomic_DNA"/>
</dbReference>